<evidence type="ECO:0000313" key="2">
    <source>
        <dbReference type="EMBL" id="DAD24305.1"/>
    </source>
</evidence>
<dbReference type="EMBL" id="DUZY01000001">
    <property type="protein sequence ID" value="DAD24305.1"/>
    <property type="molecule type" value="Genomic_DNA"/>
</dbReference>
<protein>
    <submittedName>
        <fullName evidence="2">Uncharacterized protein</fullName>
    </submittedName>
</protein>
<organism evidence="2 3">
    <name type="scientific">Nelumbo nucifera</name>
    <name type="common">Sacred lotus</name>
    <dbReference type="NCBI Taxonomy" id="4432"/>
    <lineage>
        <taxon>Eukaryota</taxon>
        <taxon>Viridiplantae</taxon>
        <taxon>Streptophyta</taxon>
        <taxon>Embryophyta</taxon>
        <taxon>Tracheophyta</taxon>
        <taxon>Spermatophyta</taxon>
        <taxon>Magnoliopsida</taxon>
        <taxon>Proteales</taxon>
        <taxon>Nelumbonaceae</taxon>
        <taxon>Nelumbo</taxon>
    </lineage>
</organism>
<keyword evidence="3" id="KW-1185">Reference proteome</keyword>
<reference evidence="2 3" key="1">
    <citation type="journal article" date="2020" name="Mol. Biol. Evol.">
        <title>Distinct Expression and Methylation Patterns for Genes with Different Fates following a Single Whole-Genome Duplication in Flowering Plants.</title>
        <authorList>
            <person name="Shi T."/>
            <person name="Rahmani R.S."/>
            <person name="Gugger P.F."/>
            <person name="Wang M."/>
            <person name="Li H."/>
            <person name="Zhang Y."/>
            <person name="Li Z."/>
            <person name="Wang Q."/>
            <person name="Van de Peer Y."/>
            <person name="Marchal K."/>
            <person name="Chen J."/>
        </authorList>
    </citation>
    <scope>NUCLEOTIDE SEQUENCE [LARGE SCALE GENOMIC DNA]</scope>
    <source>
        <tissue evidence="2">Leaf</tissue>
    </source>
</reference>
<feature type="region of interest" description="Disordered" evidence="1">
    <location>
        <begin position="1"/>
        <end position="34"/>
    </location>
</feature>
<feature type="compositionally biased region" description="Basic and acidic residues" evidence="1">
    <location>
        <begin position="16"/>
        <end position="26"/>
    </location>
</feature>
<sequence>MKQQGWWPRGKTGKKNRGEMRFDNDGRHRRSSGERLQSWELGNGVFEFRMKYREIKEGVGETAELVDSSQMGVVMTDRGSRERVKSVGERSYRRIAMVKRRR</sequence>
<gene>
    <name evidence="2" type="ORF">HUJ06_025769</name>
</gene>
<proteinExistence type="predicted"/>
<comment type="caution">
    <text evidence="2">The sequence shown here is derived from an EMBL/GenBank/DDBJ whole genome shotgun (WGS) entry which is preliminary data.</text>
</comment>
<evidence type="ECO:0000256" key="1">
    <source>
        <dbReference type="SAM" id="MobiDB-lite"/>
    </source>
</evidence>
<dbReference type="AlphaFoldDB" id="A0A822XZT0"/>
<name>A0A822XZT0_NELNU</name>
<evidence type="ECO:0000313" key="3">
    <source>
        <dbReference type="Proteomes" id="UP000607653"/>
    </source>
</evidence>
<dbReference type="Proteomes" id="UP000607653">
    <property type="component" value="Unassembled WGS sequence"/>
</dbReference>
<accession>A0A822XZT0</accession>